<comment type="caution">
    <text evidence="1">The sequence shown here is derived from an EMBL/GenBank/DDBJ whole genome shotgun (WGS) entry which is preliminary data.</text>
</comment>
<dbReference type="AlphaFoldDB" id="A0A975WFD5"/>
<gene>
    <name evidence="1" type="ORF">SAMN04487940_13521</name>
</gene>
<protein>
    <submittedName>
        <fullName evidence="1">Uncharacterized protein</fullName>
    </submittedName>
</protein>
<accession>A0A975WFD5</accession>
<proteinExistence type="predicted"/>
<evidence type="ECO:0000313" key="1">
    <source>
        <dbReference type="EMBL" id="SEK11012.1"/>
    </source>
</evidence>
<reference evidence="1 2" key="1">
    <citation type="submission" date="2016-10" db="EMBL/GenBank/DDBJ databases">
        <authorList>
            <person name="Varghese N."/>
            <person name="Submissions S."/>
        </authorList>
    </citation>
    <scope>NUCLEOTIDE SEQUENCE [LARGE SCALE GENOMIC DNA]</scope>
    <source>
        <strain evidence="1 2">FF3</strain>
    </source>
</reference>
<dbReference type="Proteomes" id="UP000182932">
    <property type="component" value="Unassembled WGS sequence"/>
</dbReference>
<dbReference type="EMBL" id="FNYY01000035">
    <property type="protein sequence ID" value="SEK11012.1"/>
    <property type="molecule type" value="Genomic_DNA"/>
</dbReference>
<evidence type="ECO:0000313" key="2">
    <source>
        <dbReference type="Proteomes" id="UP000182932"/>
    </source>
</evidence>
<organism evidence="1 2">
    <name type="scientific">Marinovum algicola</name>
    <dbReference type="NCBI Taxonomy" id="42444"/>
    <lineage>
        <taxon>Bacteria</taxon>
        <taxon>Pseudomonadati</taxon>
        <taxon>Pseudomonadota</taxon>
        <taxon>Alphaproteobacteria</taxon>
        <taxon>Rhodobacterales</taxon>
        <taxon>Roseobacteraceae</taxon>
        <taxon>Marinovum</taxon>
    </lineage>
</organism>
<name>A0A975WFD5_9RHOB</name>
<keyword evidence="2" id="KW-1185">Reference proteome</keyword>
<sequence>MQPWPWSLRDIKANGLVIDALDIMEGETIGFAGLPGSGARELGRVLYGLQPGANTLKNPMSITPYLPDRIRQGNVFIWGNSK</sequence>